<protein>
    <submittedName>
        <fullName evidence="3">Uncharacterized protein</fullName>
    </submittedName>
</protein>
<dbReference type="SUPFAM" id="SSF49363">
    <property type="entry name" value="Purple acid phosphatase, N-terminal domain"/>
    <property type="match status" value="1"/>
</dbReference>
<dbReference type="SUPFAM" id="SSF56300">
    <property type="entry name" value="Metallo-dependent phosphatases"/>
    <property type="match status" value="1"/>
</dbReference>
<dbReference type="GO" id="GO:0003993">
    <property type="term" value="F:acid phosphatase activity"/>
    <property type="evidence" value="ECO:0007669"/>
    <property type="project" value="InterPro"/>
</dbReference>
<feature type="signal peptide" evidence="2">
    <location>
        <begin position="1"/>
        <end position="23"/>
    </location>
</feature>
<evidence type="ECO:0000256" key="2">
    <source>
        <dbReference type="SAM" id="SignalP"/>
    </source>
</evidence>
<organism evidence="3">
    <name type="scientific">Caldithrix abyssi</name>
    <dbReference type="NCBI Taxonomy" id="187145"/>
    <lineage>
        <taxon>Bacteria</taxon>
        <taxon>Pseudomonadati</taxon>
        <taxon>Calditrichota</taxon>
        <taxon>Calditrichia</taxon>
        <taxon>Calditrichales</taxon>
        <taxon>Calditrichaceae</taxon>
        <taxon>Caldithrix</taxon>
    </lineage>
</organism>
<dbReference type="Proteomes" id="UP000886124">
    <property type="component" value="Unassembled WGS sequence"/>
</dbReference>
<gene>
    <name evidence="3" type="ORF">ENJ89_02315</name>
</gene>
<reference evidence="3" key="1">
    <citation type="journal article" date="2020" name="mSystems">
        <title>Genome- and Community-Level Interaction Insights into Carbon Utilization and Element Cycling Functions of Hydrothermarchaeota in Hydrothermal Sediment.</title>
        <authorList>
            <person name="Zhou Z."/>
            <person name="Liu Y."/>
            <person name="Xu W."/>
            <person name="Pan J."/>
            <person name="Luo Z.H."/>
            <person name="Li M."/>
        </authorList>
    </citation>
    <scope>NUCLEOTIDE SEQUENCE [LARGE SCALE GENOMIC DNA]</scope>
    <source>
        <strain evidence="3">HyVt-527</strain>
    </source>
</reference>
<dbReference type="InterPro" id="IPR008963">
    <property type="entry name" value="Purple_acid_Pase-like_N"/>
</dbReference>
<proteinExistence type="predicted"/>
<feature type="non-terminal residue" evidence="3">
    <location>
        <position position="329"/>
    </location>
</feature>
<dbReference type="InterPro" id="IPR029052">
    <property type="entry name" value="Metallo-depent_PP-like"/>
</dbReference>
<dbReference type="GO" id="GO:0046872">
    <property type="term" value="F:metal ion binding"/>
    <property type="evidence" value="ECO:0007669"/>
    <property type="project" value="InterPro"/>
</dbReference>
<feature type="chain" id="PRO_5030935156" evidence="2">
    <location>
        <begin position="24"/>
        <end position="329"/>
    </location>
</feature>
<dbReference type="EMBL" id="DROD01000165">
    <property type="protein sequence ID" value="HHJ52005.1"/>
    <property type="molecule type" value="Genomic_DNA"/>
</dbReference>
<dbReference type="AlphaFoldDB" id="A0A7V5UE65"/>
<evidence type="ECO:0000313" key="3">
    <source>
        <dbReference type="EMBL" id="HHJ52005.1"/>
    </source>
</evidence>
<name>A0A7V5UE65_CALAY</name>
<comment type="caution">
    <text evidence="3">The sequence shown here is derived from an EMBL/GenBank/DDBJ whole genome shotgun (WGS) entry which is preliminary data.</text>
</comment>
<sequence>MFKFKLFLTFLLFSFVLNNHAVAQYIPQSYSGLKYDQNGKLVFTIGQQQLSAVEAKAALGLSKMLGQPKGTETGIAFDFGMPDLNGTLYYGFIHFRDSRHPLPVFFKRTGKIKNGRVKIDIKNKMSGKYDMIGWEETGYGTIGYRVANEKGQLLYEGKVAFKGTGPFEVLPTVIEGPFVNLVTPQSVVISFVTSQPVQATVTVGTRKFADTNATVRHEIPITGLEADRAYSYTVRVSGLEQSYSFKTAPAPGSRKPFTFAYASDSRSGQGGGERDIYGVNAYMVKKIMAMAAQQKVAFVQFTGDLINGYRLSLDEINLQYANWKHAVEP</sequence>
<accession>A0A7V5UE65</accession>
<evidence type="ECO:0000256" key="1">
    <source>
        <dbReference type="ARBA" id="ARBA00022729"/>
    </source>
</evidence>
<keyword evidence="1 2" id="KW-0732">Signal</keyword>